<reference evidence="2 3" key="1">
    <citation type="journal article" date="2014" name="FEMS Microbiol. Ecol.">
        <title>Sphaerotilus natans encrusted with nanoball-shaped Fe(III) oxide minerals formed by nitrate-reducing mixotrophic Fe(II) oxidation.</title>
        <authorList>
            <person name="Park S."/>
            <person name="Kim D.H."/>
            <person name="Lee J.H."/>
            <person name="Hur H.G."/>
        </authorList>
    </citation>
    <scope>NUCLEOTIDE SEQUENCE [LARGE SCALE GENOMIC DNA]</scope>
    <source>
        <strain evidence="2 3">DSM 6575</strain>
    </source>
</reference>
<keyword evidence="3" id="KW-1185">Reference proteome</keyword>
<name>A0A059KS44_9BURK</name>
<evidence type="ECO:0000256" key="1">
    <source>
        <dbReference type="SAM" id="MobiDB-lite"/>
    </source>
</evidence>
<feature type="region of interest" description="Disordered" evidence="1">
    <location>
        <begin position="17"/>
        <end position="41"/>
    </location>
</feature>
<protein>
    <submittedName>
        <fullName evidence="2">Uncharacterized protein</fullName>
    </submittedName>
</protein>
<dbReference type="EMBL" id="AZRA01000008">
    <property type="protein sequence ID" value="KDB54009.1"/>
    <property type="molecule type" value="Genomic_DNA"/>
</dbReference>
<accession>A0A059KS44</accession>
<gene>
    <name evidence="2" type="ORF">X805_03830</name>
</gene>
<dbReference type="Proteomes" id="UP000026714">
    <property type="component" value="Unassembled WGS sequence"/>
</dbReference>
<evidence type="ECO:0000313" key="3">
    <source>
        <dbReference type="Proteomes" id="UP000026714"/>
    </source>
</evidence>
<comment type="caution">
    <text evidence="2">The sequence shown here is derived from an EMBL/GenBank/DDBJ whole genome shotgun (WGS) entry which is preliminary data.</text>
</comment>
<evidence type="ECO:0000313" key="2">
    <source>
        <dbReference type="EMBL" id="KDB54009.1"/>
    </source>
</evidence>
<proteinExistence type="predicted"/>
<organism evidence="2 3">
    <name type="scientific">Sphaerotilus natans subsp. natans DSM 6575</name>
    <dbReference type="NCBI Taxonomy" id="1286631"/>
    <lineage>
        <taxon>Bacteria</taxon>
        <taxon>Pseudomonadati</taxon>
        <taxon>Pseudomonadota</taxon>
        <taxon>Betaproteobacteria</taxon>
        <taxon>Burkholderiales</taxon>
        <taxon>Sphaerotilaceae</taxon>
        <taxon>Sphaerotilus</taxon>
    </lineage>
</organism>
<sequence length="56" mass="6691">MLDLVDDLVDRRAPMPRWACPHRSSRAARPASRPSRPRRRHGLSWYLDRRCRSHGR</sequence>
<dbReference type="AlphaFoldDB" id="A0A059KS44"/>